<dbReference type="EMBL" id="CAMAPB010000054">
    <property type="protein sequence ID" value="CAH9064144.1"/>
    <property type="molecule type" value="Genomic_DNA"/>
</dbReference>
<dbReference type="SUPFAM" id="SSF53850">
    <property type="entry name" value="Periplasmic binding protein-like II"/>
    <property type="match status" value="1"/>
</dbReference>
<accession>A0A9W4R2P4</accession>
<dbReference type="Proteomes" id="UP001152447">
    <property type="component" value="Unassembled WGS sequence"/>
</dbReference>
<proteinExistence type="predicted"/>
<reference evidence="1" key="1">
    <citation type="submission" date="2022-07" db="EMBL/GenBank/DDBJ databases">
        <authorList>
            <person name="Criscuolo A."/>
        </authorList>
    </citation>
    <scope>NUCLEOTIDE SEQUENCE</scope>
    <source>
        <strain evidence="1">CIP103197</strain>
    </source>
</reference>
<dbReference type="RefSeq" id="WP_262977181.1">
    <property type="nucleotide sequence ID" value="NZ_CAMAPB010000054.1"/>
</dbReference>
<keyword evidence="2" id="KW-1185">Reference proteome</keyword>
<name>A0A9W4R2P4_PSEHA</name>
<dbReference type="AlphaFoldDB" id="A0A9W4R2P4"/>
<organism evidence="1 2">
    <name type="scientific">Pseudoalteromonas haloplanktis</name>
    <name type="common">Alteromonas haloplanktis</name>
    <dbReference type="NCBI Taxonomy" id="228"/>
    <lineage>
        <taxon>Bacteria</taxon>
        <taxon>Pseudomonadati</taxon>
        <taxon>Pseudomonadota</taxon>
        <taxon>Gammaproteobacteria</taxon>
        <taxon>Alteromonadales</taxon>
        <taxon>Pseudoalteromonadaceae</taxon>
        <taxon>Pseudoalteromonas</taxon>
    </lineage>
</organism>
<sequence length="76" mass="8638">MLNKNRVDYAIEDELAAQYFINQYPAIEAVTNTAAINKSSIHLMLSKKTISQVELQAINELIKQNKSAIQAIYPHY</sequence>
<comment type="caution">
    <text evidence="1">The sequence shown here is derived from an EMBL/GenBank/DDBJ whole genome shotgun (WGS) entry which is preliminary data.</text>
</comment>
<protein>
    <submittedName>
        <fullName evidence="1">Uncharacterized protein</fullName>
    </submittedName>
</protein>
<evidence type="ECO:0000313" key="2">
    <source>
        <dbReference type="Proteomes" id="UP001152447"/>
    </source>
</evidence>
<evidence type="ECO:0000313" key="1">
    <source>
        <dbReference type="EMBL" id="CAH9064144.1"/>
    </source>
</evidence>
<gene>
    <name evidence="1" type="ORF">PSEHALCIP103_03066</name>
</gene>